<accession>A0ABD2PN91</accession>
<feature type="compositionally biased region" description="Basic and acidic residues" evidence="1">
    <location>
        <begin position="29"/>
        <end position="47"/>
    </location>
</feature>
<protein>
    <submittedName>
        <fullName evidence="2">Uncharacterized protein</fullName>
    </submittedName>
</protein>
<evidence type="ECO:0000256" key="1">
    <source>
        <dbReference type="SAM" id="MobiDB-lite"/>
    </source>
</evidence>
<proteinExistence type="predicted"/>
<evidence type="ECO:0000313" key="2">
    <source>
        <dbReference type="EMBL" id="KAL3308940.1"/>
    </source>
</evidence>
<name>A0ABD2PN91_9PLAT</name>
<feature type="region of interest" description="Disordered" evidence="1">
    <location>
        <begin position="1"/>
        <end position="54"/>
    </location>
</feature>
<reference evidence="2 3" key="1">
    <citation type="submission" date="2024-11" db="EMBL/GenBank/DDBJ databases">
        <title>Adaptive evolution of stress response genes in parasites aligns with host niche diversity.</title>
        <authorList>
            <person name="Hahn C."/>
            <person name="Resl P."/>
        </authorList>
    </citation>
    <scope>NUCLEOTIDE SEQUENCE [LARGE SCALE GENOMIC DNA]</scope>
    <source>
        <strain evidence="2">EGGRZ-B1_66</strain>
        <tissue evidence="2">Body</tissue>
    </source>
</reference>
<keyword evidence="3" id="KW-1185">Reference proteome</keyword>
<organism evidence="2 3">
    <name type="scientific">Cichlidogyrus casuarinus</name>
    <dbReference type="NCBI Taxonomy" id="1844966"/>
    <lineage>
        <taxon>Eukaryota</taxon>
        <taxon>Metazoa</taxon>
        <taxon>Spiralia</taxon>
        <taxon>Lophotrochozoa</taxon>
        <taxon>Platyhelminthes</taxon>
        <taxon>Monogenea</taxon>
        <taxon>Monopisthocotylea</taxon>
        <taxon>Dactylogyridea</taxon>
        <taxon>Ancyrocephalidae</taxon>
        <taxon>Cichlidogyrus</taxon>
    </lineage>
</organism>
<sequence length="366" mass="42312">MKRSLSLDSGLPTLDKVAGLEASDEDSDHESRKATDTENSHKQKDSKPGSVQDNGLFNFQQAIQLTALSDPNKNGVPRGEVKRRSVRRTTEDLTIFVRNTRVLRLDDFRRISQLATIPGPNGQKLIRILEDYDRIAESKRIERTDESSGLLKQQSQQIKCLQHISEDSVESPSLRKKWGMHLMRECLQGRKSTVEELPQDLSKLLLMHRRAQIDLKLKHLDAEMNAALKHSEQQRELIRQILHEYHEAQNKTLLRRNRESFRQLQRENRSSCIQFLGLMGMMRLRYKGIIPSNIVPSGTDREESFALMQLKKLINGQMSLLGLLQRRHENERQSVEVALDEERNVIEDQFLQTKEILSEQSLALHQ</sequence>
<dbReference type="AlphaFoldDB" id="A0ABD2PN91"/>
<gene>
    <name evidence="2" type="ORF">Ciccas_012521</name>
</gene>
<dbReference type="EMBL" id="JBJKFK010004505">
    <property type="protein sequence ID" value="KAL3308940.1"/>
    <property type="molecule type" value="Genomic_DNA"/>
</dbReference>
<evidence type="ECO:0000313" key="3">
    <source>
        <dbReference type="Proteomes" id="UP001626550"/>
    </source>
</evidence>
<comment type="caution">
    <text evidence="2">The sequence shown here is derived from an EMBL/GenBank/DDBJ whole genome shotgun (WGS) entry which is preliminary data.</text>
</comment>
<dbReference type="Proteomes" id="UP001626550">
    <property type="component" value="Unassembled WGS sequence"/>
</dbReference>